<evidence type="ECO:0008006" key="3">
    <source>
        <dbReference type="Google" id="ProtNLM"/>
    </source>
</evidence>
<dbReference type="InterPro" id="IPR021312">
    <property type="entry name" value="DUF2889"/>
</dbReference>
<dbReference type="STRING" id="1777137.AWB76_01689"/>
<gene>
    <name evidence="1" type="ORF">AWB76_01689</name>
</gene>
<dbReference type="EMBL" id="FCOI02000004">
    <property type="protein sequence ID" value="SAK52301.1"/>
    <property type="molecule type" value="Genomic_DNA"/>
</dbReference>
<keyword evidence="2" id="KW-1185">Reference proteome</keyword>
<accession>A0A158A3A5</accession>
<dbReference type="RefSeq" id="WP_061159637.1">
    <property type="nucleotide sequence ID" value="NZ_FCOI02000004.1"/>
</dbReference>
<proteinExistence type="predicted"/>
<organism evidence="1 2">
    <name type="scientific">Caballeronia temeraria</name>
    <dbReference type="NCBI Taxonomy" id="1777137"/>
    <lineage>
        <taxon>Bacteria</taxon>
        <taxon>Pseudomonadati</taxon>
        <taxon>Pseudomonadota</taxon>
        <taxon>Betaproteobacteria</taxon>
        <taxon>Burkholderiales</taxon>
        <taxon>Burkholderiaceae</taxon>
        <taxon>Caballeronia</taxon>
    </lineage>
</organism>
<protein>
    <recommendedName>
        <fullName evidence="3">DUF2889 domain-containing protein</fullName>
    </recommendedName>
</protein>
<evidence type="ECO:0000313" key="2">
    <source>
        <dbReference type="Proteomes" id="UP000054624"/>
    </source>
</evidence>
<dbReference type="AlphaFoldDB" id="A0A158A3A5"/>
<dbReference type="OrthoDB" id="6862397at2"/>
<sequence length="175" mass="19411">MDRVPLHTRQITLQGFKRADGLYDIEGRLRDTKSYDRASHGVVVKAGDPVHDMMLRITIGVDFVIREAKAESITVPYVGHCDAITPEYRKLEGMKLAPGFMREIRSLFGGTRGCTHLTELIGAVATAAFQTMSEEINASGTLLRPFQLDGCHALRTDGPLVKAFHPTWYVAPERA</sequence>
<reference evidence="2" key="1">
    <citation type="submission" date="2016-01" db="EMBL/GenBank/DDBJ databases">
        <authorList>
            <person name="Peeters Charlotte."/>
        </authorList>
    </citation>
    <scope>NUCLEOTIDE SEQUENCE [LARGE SCALE GENOMIC DNA]</scope>
</reference>
<dbReference type="Pfam" id="PF11136">
    <property type="entry name" value="DUF2889"/>
    <property type="match status" value="1"/>
</dbReference>
<name>A0A158A3A5_9BURK</name>
<dbReference type="Proteomes" id="UP000054624">
    <property type="component" value="Unassembled WGS sequence"/>
</dbReference>
<evidence type="ECO:0000313" key="1">
    <source>
        <dbReference type="EMBL" id="SAK52301.1"/>
    </source>
</evidence>